<dbReference type="SUPFAM" id="SSF117892">
    <property type="entry name" value="Band 7/SPFH domain"/>
    <property type="match status" value="1"/>
</dbReference>
<dbReference type="PANTHER" id="PTHR42911:SF1">
    <property type="entry name" value="MODULATOR OF FTSH PROTEASE HFLC"/>
    <property type="match status" value="1"/>
</dbReference>
<dbReference type="RefSeq" id="WP_093315129.1">
    <property type="nucleotide sequence ID" value="NZ_FOZG01000002.1"/>
</dbReference>
<dbReference type="GO" id="GO:0006508">
    <property type="term" value="P:proteolysis"/>
    <property type="evidence" value="ECO:0007669"/>
    <property type="project" value="UniProtKB-KW"/>
</dbReference>
<dbReference type="Pfam" id="PF01145">
    <property type="entry name" value="Band_7"/>
    <property type="match status" value="1"/>
</dbReference>
<comment type="function">
    <text evidence="6">HflC and HflK could regulate a protease.</text>
</comment>
<keyword evidence="10" id="KW-1185">Reference proteome</keyword>
<evidence type="ECO:0000313" key="9">
    <source>
        <dbReference type="EMBL" id="SFS01301.1"/>
    </source>
</evidence>
<dbReference type="Proteomes" id="UP000198824">
    <property type="component" value="Unassembled WGS sequence"/>
</dbReference>
<feature type="transmembrane region" description="Helical" evidence="7">
    <location>
        <begin position="12"/>
        <end position="32"/>
    </location>
</feature>
<evidence type="ECO:0000256" key="3">
    <source>
        <dbReference type="ARBA" id="ARBA00022692"/>
    </source>
</evidence>
<gene>
    <name evidence="9" type="ORF">SAMN05192580_2586</name>
</gene>
<comment type="subcellular location">
    <subcellularLocation>
        <location evidence="1">Membrane</location>
        <topology evidence="1">Single-pass membrane protein</topology>
    </subcellularLocation>
</comment>
<sequence>MSLVERIGRNPIGWAIAAVIAAILLTSVFTVVPETKQAVVLRLGEPAGVFNPYRPNEEPGRTQAGIIARIPFIDQLVWVDKRVLDFDMERQSVLSTDQLRLEVDAFARYRIVDPLRMYLSAGSEERVATQLAPILGSSLRNELGKVRFADLLSPERGVIMDNIQARLNKVARQYGAEIVDVRIKRADLPDGSPLESAFQRMRVAREQEALTIRAEGRRQAQEITGQADADAARVYAEAFGKDADFYDFYRAMQSYRHTFGSDGQGASGSSQVIMGRDNEYLREFMGRRN</sequence>
<dbReference type="EMBL" id="FOZG01000002">
    <property type="protein sequence ID" value="SFS01301.1"/>
    <property type="molecule type" value="Genomic_DNA"/>
</dbReference>
<keyword evidence="9" id="KW-0645">Protease</keyword>
<dbReference type="CDD" id="cd03405">
    <property type="entry name" value="SPFH_HflC"/>
    <property type="match status" value="1"/>
</dbReference>
<accession>A0A1I6LCT9</accession>
<evidence type="ECO:0000256" key="6">
    <source>
        <dbReference type="PIRNR" id="PIRNR005651"/>
    </source>
</evidence>
<feature type="domain" description="Band 7" evidence="8">
    <location>
        <begin position="27"/>
        <end position="201"/>
    </location>
</feature>
<dbReference type="InterPro" id="IPR036013">
    <property type="entry name" value="Band_7/SPFH_dom_sf"/>
</dbReference>
<dbReference type="PIRSF" id="PIRSF005651">
    <property type="entry name" value="HflC"/>
    <property type="match status" value="1"/>
</dbReference>
<dbReference type="Gene3D" id="3.30.479.30">
    <property type="entry name" value="Band 7 domain"/>
    <property type="match status" value="1"/>
</dbReference>
<keyword evidence="9" id="KW-0378">Hydrolase</keyword>
<evidence type="ECO:0000259" key="8">
    <source>
        <dbReference type="SMART" id="SM00244"/>
    </source>
</evidence>
<proteinExistence type="inferred from homology"/>
<evidence type="ECO:0000256" key="2">
    <source>
        <dbReference type="ARBA" id="ARBA00007862"/>
    </source>
</evidence>
<keyword evidence="5 7" id="KW-0472">Membrane</keyword>
<keyword evidence="3 7" id="KW-0812">Transmembrane</keyword>
<dbReference type="InterPro" id="IPR001107">
    <property type="entry name" value="Band_7"/>
</dbReference>
<evidence type="ECO:0000256" key="5">
    <source>
        <dbReference type="ARBA" id="ARBA00023136"/>
    </source>
</evidence>
<dbReference type="GO" id="GO:0008233">
    <property type="term" value="F:peptidase activity"/>
    <property type="evidence" value="ECO:0007669"/>
    <property type="project" value="UniProtKB-KW"/>
</dbReference>
<evidence type="ECO:0000256" key="4">
    <source>
        <dbReference type="ARBA" id="ARBA00022989"/>
    </source>
</evidence>
<dbReference type="OrthoDB" id="9812991at2"/>
<protein>
    <recommendedName>
        <fullName evidence="6">Protein HflC</fullName>
    </recommendedName>
</protein>
<comment type="similarity">
    <text evidence="2 6">Belongs to the band 7/mec-2 family. HflC subfamily.</text>
</comment>
<keyword evidence="4 7" id="KW-1133">Transmembrane helix</keyword>
<dbReference type="STRING" id="1166337.SAMN05192580_2586"/>
<name>A0A1I6LCT9_9SPHN</name>
<organism evidence="9 10">
    <name type="scientific">Sphingomonas jatrophae</name>
    <dbReference type="NCBI Taxonomy" id="1166337"/>
    <lineage>
        <taxon>Bacteria</taxon>
        <taxon>Pseudomonadati</taxon>
        <taxon>Pseudomonadota</taxon>
        <taxon>Alphaproteobacteria</taxon>
        <taxon>Sphingomonadales</taxon>
        <taxon>Sphingomonadaceae</taxon>
        <taxon>Sphingomonas</taxon>
    </lineage>
</organism>
<dbReference type="GO" id="GO:0016020">
    <property type="term" value="C:membrane"/>
    <property type="evidence" value="ECO:0007669"/>
    <property type="project" value="UniProtKB-SubCell"/>
</dbReference>
<reference evidence="9 10" key="1">
    <citation type="submission" date="2016-10" db="EMBL/GenBank/DDBJ databases">
        <authorList>
            <person name="de Groot N.N."/>
        </authorList>
    </citation>
    <scope>NUCLEOTIDE SEQUENCE [LARGE SCALE GENOMIC DNA]</scope>
    <source>
        <strain evidence="9 10">S5-249</strain>
    </source>
</reference>
<dbReference type="PANTHER" id="PTHR42911">
    <property type="entry name" value="MODULATOR OF FTSH PROTEASE HFLC"/>
    <property type="match status" value="1"/>
</dbReference>
<evidence type="ECO:0000256" key="1">
    <source>
        <dbReference type="ARBA" id="ARBA00004167"/>
    </source>
</evidence>
<evidence type="ECO:0000313" key="10">
    <source>
        <dbReference type="Proteomes" id="UP000198824"/>
    </source>
</evidence>
<dbReference type="SMART" id="SM00244">
    <property type="entry name" value="PHB"/>
    <property type="match status" value="1"/>
</dbReference>
<evidence type="ECO:0000256" key="7">
    <source>
        <dbReference type="SAM" id="Phobius"/>
    </source>
</evidence>
<dbReference type="AlphaFoldDB" id="A0A1I6LCT9"/>
<dbReference type="InterPro" id="IPR010200">
    <property type="entry name" value="HflC"/>
</dbReference>